<evidence type="ECO:0000256" key="4">
    <source>
        <dbReference type="ARBA" id="ARBA00023194"/>
    </source>
</evidence>
<proteinExistence type="predicted"/>
<dbReference type="InterPro" id="IPR042098">
    <property type="entry name" value="TauD-like_sf"/>
</dbReference>
<dbReference type="GO" id="GO:0051213">
    <property type="term" value="F:dioxygenase activity"/>
    <property type="evidence" value="ECO:0007669"/>
    <property type="project" value="UniProtKB-KW"/>
</dbReference>
<dbReference type="RefSeq" id="WP_276096569.1">
    <property type="nucleotide sequence ID" value="NZ_JARJBC010000028.1"/>
</dbReference>
<comment type="caution">
    <text evidence="6">The sequence shown here is derived from an EMBL/GenBank/DDBJ whole genome shotgun (WGS) entry which is preliminary data.</text>
</comment>
<keyword evidence="6" id="KW-0223">Dioxygenase</keyword>
<dbReference type="Gene3D" id="3.60.130.10">
    <property type="entry name" value="Clavaminate synthase-like"/>
    <property type="match status" value="1"/>
</dbReference>
<organism evidence="6 7">
    <name type="scientific">Streptomyces silvisoli</name>
    <dbReference type="NCBI Taxonomy" id="3034235"/>
    <lineage>
        <taxon>Bacteria</taxon>
        <taxon>Bacillati</taxon>
        <taxon>Actinomycetota</taxon>
        <taxon>Actinomycetes</taxon>
        <taxon>Kitasatosporales</taxon>
        <taxon>Streptomycetaceae</taxon>
        <taxon>Streptomyces</taxon>
    </lineage>
</organism>
<sequence>MSILLSDEREMSDESGQEPWLYELTVSEAAEIDGALAALVDSGKTDFAASPADFPLPKVGPKLRRIVRSLEDEPGFALIRGIPVNGKTEEEVRRLYWGLGMHVGVPLIQNNADASIVDIRDEGRAGRLRVHTSNQHIGFHIDSTDIVGLLCRRAASHGGTSLVVSAEAVRRELSWVYPDLLTALYEPLPFADVASPDENHPDFFMCPVFGRHEGRTTCRFYIRRILRSQDNPAAPRLTDRQRQAIAAVEEIAARPDLVTPMQFQPGDLQLINSHLVLHGRTAFDSDESEAGRHLLRMWFSVPSSRLLPPEFEAAWGTRQPGTLRGSALRWQLHGEFGEFQRRQAKELGVVIPG</sequence>
<dbReference type="PANTHER" id="PTHR10696">
    <property type="entry name" value="GAMMA-BUTYROBETAINE HYDROXYLASE-RELATED"/>
    <property type="match status" value="1"/>
</dbReference>
<keyword evidence="4" id="KW-0045">Antibiotic biosynthesis</keyword>
<gene>
    <name evidence="6" type="ORF">P3G67_31640</name>
</gene>
<dbReference type="InterPro" id="IPR050411">
    <property type="entry name" value="AlphaKG_dependent_hydroxylases"/>
</dbReference>
<reference evidence="6 7" key="1">
    <citation type="submission" date="2023-03" db="EMBL/GenBank/DDBJ databases">
        <title>Draft genome sequence of Streptomyces sp. RB6PN23 isolated from peat swamp forest in Thailand.</title>
        <authorList>
            <person name="Klaysubun C."/>
            <person name="Duangmal K."/>
        </authorList>
    </citation>
    <scope>NUCLEOTIDE SEQUENCE [LARGE SCALE GENOMIC DNA]</scope>
    <source>
        <strain evidence="6 7">RB6PN23</strain>
    </source>
</reference>
<dbReference type="Pfam" id="PF02668">
    <property type="entry name" value="TauD"/>
    <property type="match status" value="1"/>
</dbReference>
<feature type="domain" description="TauD/TfdA-like" evidence="5">
    <location>
        <begin position="46"/>
        <end position="298"/>
    </location>
</feature>
<name>A0ABT5ZV31_9ACTN</name>
<evidence type="ECO:0000259" key="5">
    <source>
        <dbReference type="Pfam" id="PF02668"/>
    </source>
</evidence>
<evidence type="ECO:0000256" key="1">
    <source>
        <dbReference type="ARBA" id="ARBA00001954"/>
    </source>
</evidence>
<comment type="cofactor">
    <cofactor evidence="1">
        <name>Fe(2+)</name>
        <dbReference type="ChEBI" id="CHEBI:29033"/>
    </cofactor>
</comment>
<dbReference type="SUPFAM" id="SSF51197">
    <property type="entry name" value="Clavaminate synthase-like"/>
    <property type="match status" value="1"/>
</dbReference>
<dbReference type="PANTHER" id="PTHR10696:SF56">
    <property type="entry name" value="TAUD_TFDA-LIKE DOMAIN-CONTAINING PROTEIN"/>
    <property type="match status" value="1"/>
</dbReference>
<keyword evidence="2" id="KW-0560">Oxidoreductase</keyword>
<dbReference type="EMBL" id="JARJBC010000028">
    <property type="protein sequence ID" value="MDF3293689.1"/>
    <property type="molecule type" value="Genomic_DNA"/>
</dbReference>
<evidence type="ECO:0000313" key="6">
    <source>
        <dbReference type="EMBL" id="MDF3293689.1"/>
    </source>
</evidence>
<evidence type="ECO:0000256" key="2">
    <source>
        <dbReference type="ARBA" id="ARBA00023002"/>
    </source>
</evidence>
<keyword evidence="3" id="KW-0408">Iron</keyword>
<evidence type="ECO:0000313" key="7">
    <source>
        <dbReference type="Proteomes" id="UP001216579"/>
    </source>
</evidence>
<dbReference type="Proteomes" id="UP001216579">
    <property type="component" value="Unassembled WGS sequence"/>
</dbReference>
<accession>A0ABT5ZV31</accession>
<dbReference type="InterPro" id="IPR003819">
    <property type="entry name" value="TauD/TfdA-like"/>
</dbReference>
<protein>
    <submittedName>
        <fullName evidence="6">TauD/TfdA family dioxygenase</fullName>
    </submittedName>
</protein>
<evidence type="ECO:0000256" key="3">
    <source>
        <dbReference type="ARBA" id="ARBA00023004"/>
    </source>
</evidence>
<keyword evidence="7" id="KW-1185">Reference proteome</keyword>